<dbReference type="AlphaFoldDB" id="A0AAV4P724"/>
<evidence type="ECO:0000313" key="1">
    <source>
        <dbReference type="EMBL" id="GIX93037.1"/>
    </source>
</evidence>
<evidence type="ECO:0000313" key="2">
    <source>
        <dbReference type="Proteomes" id="UP001054837"/>
    </source>
</evidence>
<gene>
    <name evidence="1" type="ORF">CDAR_55901</name>
</gene>
<dbReference type="Proteomes" id="UP001054837">
    <property type="component" value="Unassembled WGS sequence"/>
</dbReference>
<accession>A0AAV4P724</accession>
<proteinExistence type="predicted"/>
<sequence>MRTYPKVLDMLMLVGSWAQDLMNQIHGESRLSVNNNVEEESYRQKTHLTTAMFTCIINGHRNSGNRRLMAKWADISQTGFAQNPFANGPTCTEEMSRL</sequence>
<comment type="caution">
    <text evidence="1">The sequence shown here is derived from an EMBL/GenBank/DDBJ whole genome shotgun (WGS) entry which is preliminary data.</text>
</comment>
<name>A0AAV4P724_9ARAC</name>
<keyword evidence="2" id="KW-1185">Reference proteome</keyword>
<protein>
    <submittedName>
        <fullName evidence="1">Uncharacterized protein</fullName>
    </submittedName>
</protein>
<dbReference type="EMBL" id="BPLQ01002450">
    <property type="protein sequence ID" value="GIX93037.1"/>
    <property type="molecule type" value="Genomic_DNA"/>
</dbReference>
<reference evidence="1 2" key="1">
    <citation type="submission" date="2021-06" db="EMBL/GenBank/DDBJ databases">
        <title>Caerostris darwini draft genome.</title>
        <authorList>
            <person name="Kono N."/>
            <person name="Arakawa K."/>
        </authorList>
    </citation>
    <scope>NUCLEOTIDE SEQUENCE [LARGE SCALE GENOMIC DNA]</scope>
</reference>
<organism evidence="1 2">
    <name type="scientific">Caerostris darwini</name>
    <dbReference type="NCBI Taxonomy" id="1538125"/>
    <lineage>
        <taxon>Eukaryota</taxon>
        <taxon>Metazoa</taxon>
        <taxon>Ecdysozoa</taxon>
        <taxon>Arthropoda</taxon>
        <taxon>Chelicerata</taxon>
        <taxon>Arachnida</taxon>
        <taxon>Araneae</taxon>
        <taxon>Araneomorphae</taxon>
        <taxon>Entelegynae</taxon>
        <taxon>Araneoidea</taxon>
        <taxon>Araneidae</taxon>
        <taxon>Caerostris</taxon>
    </lineage>
</organism>